<organism evidence="2 3">
    <name type="scientific">Planosporangium flavigriseum</name>
    <dbReference type="NCBI Taxonomy" id="373681"/>
    <lineage>
        <taxon>Bacteria</taxon>
        <taxon>Bacillati</taxon>
        <taxon>Actinomycetota</taxon>
        <taxon>Actinomycetes</taxon>
        <taxon>Micromonosporales</taxon>
        <taxon>Micromonosporaceae</taxon>
        <taxon>Planosporangium</taxon>
    </lineage>
</organism>
<dbReference type="AlphaFoldDB" id="A0A8J3LQN3"/>
<reference evidence="2" key="1">
    <citation type="submission" date="2021-01" db="EMBL/GenBank/DDBJ databases">
        <title>Whole genome shotgun sequence of Planosporangium flavigriseum NBRC 105377.</title>
        <authorList>
            <person name="Komaki H."/>
            <person name="Tamura T."/>
        </authorList>
    </citation>
    <scope>NUCLEOTIDE SEQUENCE</scope>
    <source>
        <strain evidence="2">NBRC 105377</strain>
    </source>
</reference>
<keyword evidence="3" id="KW-1185">Reference proteome</keyword>
<feature type="chain" id="PRO_5035271219" description="DUF3558 domain-containing protein" evidence="1">
    <location>
        <begin position="27"/>
        <end position="172"/>
    </location>
</feature>
<name>A0A8J3LQN3_9ACTN</name>
<gene>
    <name evidence="2" type="ORF">Pfl04_41830</name>
</gene>
<evidence type="ECO:0000256" key="1">
    <source>
        <dbReference type="SAM" id="SignalP"/>
    </source>
</evidence>
<evidence type="ECO:0000313" key="2">
    <source>
        <dbReference type="EMBL" id="GIG75779.1"/>
    </source>
</evidence>
<dbReference type="PROSITE" id="PS51257">
    <property type="entry name" value="PROKAR_LIPOPROTEIN"/>
    <property type="match status" value="1"/>
</dbReference>
<feature type="signal peptide" evidence="1">
    <location>
        <begin position="1"/>
        <end position="26"/>
    </location>
</feature>
<keyword evidence="1" id="KW-0732">Signal</keyword>
<evidence type="ECO:0008006" key="4">
    <source>
        <dbReference type="Google" id="ProtNLM"/>
    </source>
</evidence>
<comment type="caution">
    <text evidence="2">The sequence shown here is derived from an EMBL/GenBank/DDBJ whole genome shotgun (WGS) entry which is preliminary data.</text>
</comment>
<accession>A0A8J3LQN3</accession>
<dbReference type="Proteomes" id="UP000653674">
    <property type="component" value="Unassembled WGS sequence"/>
</dbReference>
<proteinExistence type="predicted"/>
<dbReference type="EMBL" id="BONU01000037">
    <property type="protein sequence ID" value="GIG75779.1"/>
    <property type="molecule type" value="Genomic_DNA"/>
</dbReference>
<protein>
    <recommendedName>
        <fullName evidence="4">DUF3558 domain-containing protein</fullName>
    </recommendedName>
</protein>
<sequence>MSNMAPRTGLGLAAALATLLAGSATACRPSTEAAPAGESGAATCPDTFVEEPRPTPGRTGQLVPEGADAALLCVYPFQPDERTGVYRLGKVVADVKRPAQVVEHLNALADVDRTAMSACSLMAHDQYQVILGYPANTHTIARIDYNCGTASSAGAVRALGRVGDLLAFWPDR</sequence>
<evidence type="ECO:0000313" key="3">
    <source>
        <dbReference type="Proteomes" id="UP000653674"/>
    </source>
</evidence>